<proteinExistence type="predicted"/>
<protein>
    <submittedName>
        <fullName evidence="1">Uncharacterized protein</fullName>
    </submittedName>
</protein>
<reference evidence="1" key="1">
    <citation type="journal article" date="2015" name="Nature">
        <title>Complex archaea that bridge the gap between prokaryotes and eukaryotes.</title>
        <authorList>
            <person name="Spang A."/>
            <person name="Saw J.H."/>
            <person name="Jorgensen S.L."/>
            <person name="Zaremba-Niedzwiedzka K."/>
            <person name="Martijn J."/>
            <person name="Lind A.E."/>
            <person name="van Eijk R."/>
            <person name="Schleper C."/>
            <person name="Guy L."/>
            <person name="Ettema T.J."/>
        </authorList>
    </citation>
    <scope>NUCLEOTIDE SEQUENCE</scope>
</reference>
<accession>A0A0F9EJJ5</accession>
<name>A0A0F9EJJ5_9ZZZZ</name>
<sequence>MFRVMVSGGIIKDFKIREEAVSFLIKRRGELRKMKGIEGETLEVSIHECGHGVGKPCINWERFTK</sequence>
<organism evidence="1">
    <name type="scientific">marine sediment metagenome</name>
    <dbReference type="NCBI Taxonomy" id="412755"/>
    <lineage>
        <taxon>unclassified sequences</taxon>
        <taxon>metagenomes</taxon>
        <taxon>ecological metagenomes</taxon>
    </lineage>
</organism>
<dbReference type="EMBL" id="LAZR01034519">
    <property type="protein sequence ID" value="KKL45080.1"/>
    <property type="molecule type" value="Genomic_DNA"/>
</dbReference>
<dbReference type="AlphaFoldDB" id="A0A0F9EJJ5"/>
<gene>
    <name evidence="1" type="ORF">LCGC14_2359270</name>
</gene>
<comment type="caution">
    <text evidence="1">The sequence shown here is derived from an EMBL/GenBank/DDBJ whole genome shotgun (WGS) entry which is preliminary data.</text>
</comment>
<evidence type="ECO:0000313" key="1">
    <source>
        <dbReference type="EMBL" id="KKL45080.1"/>
    </source>
</evidence>